<protein>
    <submittedName>
        <fullName evidence="1">Uncharacterized protein</fullName>
    </submittedName>
</protein>
<dbReference type="Proteomes" id="UP001140502">
    <property type="component" value="Unassembled WGS sequence"/>
</dbReference>
<accession>A0A9W9BQ11</accession>
<reference evidence="1" key="1">
    <citation type="submission" date="2022-10" db="EMBL/GenBank/DDBJ databases">
        <title>Tapping the CABI collections for fungal endophytes: first genome assemblies for Collariella, Neodidymelliopsis, Ascochyta clinopodiicola, Didymella pomorum, Didymosphaeria variabile, Neocosmospora piperis and Neocucurbitaria cava.</title>
        <authorList>
            <person name="Hill R."/>
        </authorList>
    </citation>
    <scope>NUCLEOTIDE SEQUENCE</scope>
    <source>
        <strain evidence="1">IMI 366586</strain>
    </source>
</reference>
<gene>
    <name evidence="1" type="ORF">N0V84_006013</name>
</gene>
<name>A0A9W9BQ11_9HYPO</name>
<dbReference type="EMBL" id="JAPEUR010000113">
    <property type="protein sequence ID" value="KAJ4320126.1"/>
    <property type="molecule type" value="Genomic_DNA"/>
</dbReference>
<evidence type="ECO:0000313" key="1">
    <source>
        <dbReference type="EMBL" id="KAJ4320126.1"/>
    </source>
</evidence>
<sequence length="113" mass="13078">MTGEYQEATALRTLTQANLRMLFPLTPAIDFCVNWDDETIRAVVIDVTRLYWTELGGHRPSCLIHLEWKPRAEDPEGKLVEGYKVLFEETQTLVKERLLDRLQVRRLNSACSS</sequence>
<comment type="caution">
    <text evidence="1">The sequence shown here is derived from an EMBL/GenBank/DDBJ whole genome shotgun (WGS) entry which is preliminary data.</text>
</comment>
<keyword evidence="2" id="KW-1185">Reference proteome</keyword>
<dbReference type="AlphaFoldDB" id="A0A9W9BQ11"/>
<dbReference type="OrthoDB" id="4976098at2759"/>
<organism evidence="1 2">
    <name type="scientific">Fusarium piperis</name>
    <dbReference type="NCBI Taxonomy" id="1435070"/>
    <lineage>
        <taxon>Eukaryota</taxon>
        <taxon>Fungi</taxon>
        <taxon>Dikarya</taxon>
        <taxon>Ascomycota</taxon>
        <taxon>Pezizomycotina</taxon>
        <taxon>Sordariomycetes</taxon>
        <taxon>Hypocreomycetidae</taxon>
        <taxon>Hypocreales</taxon>
        <taxon>Nectriaceae</taxon>
        <taxon>Fusarium</taxon>
        <taxon>Fusarium solani species complex</taxon>
    </lineage>
</organism>
<evidence type="ECO:0000313" key="2">
    <source>
        <dbReference type="Proteomes" id="UP001140502"/>
    </source>
</evidence>
<proteinExistence type="predicted"/>